<organism evidence="1">
    <name type="scientific">marine sediment metagenome</name>
    <dbReference type="NCBI Taxonomy" id="412755"/>
    <lineage>
        <taxon>unclassified sequences</taxon>
        <taxon>metagenomes</taxon>
        <taxon>ecological metagenomes</taxon>
    </lineage>
</organism>
<name>A0A0F9G8T6_9ZZZZ</name>
<accession>A0A0F9G8T6</accession>
<protein>
    <submittedName>
        <fullName evidence="1">Uncharacterized protein</fullName>
    </submittedName>
</protein>
<sequence length="244" mass="27332">MENDPQALEKKPSLFRFVQFDAAIESIESQIVEAVEEDHAVPDSTLDKLSKYLMLKVEHIDHVVRWLHHCTAQIKFLRSEEELLRTQRKRAEKGFGEIRQYLQDHVDLTAEGEDKDKPRLEGPALKMWTQVNGQPGVDIDDKSLVPEEYYDLTITIRTANTAAGREVAAVVQDFVENYDSQGVEVNVSEPGLNAIRLKEALVQGVAIPGASLHYGRHLRTSSPRKIAETMVDVPPPRGALEAAG</sequence>
<dbReference type="InterPro" id="IPR008840">
    <property type="entry name" value="Sipho_Gp157"/>
</dbReference>
<evidence type="ECO:0000313" key="1">
    <source>
        <dbReference type="EMBL" id="KKL95138.1"/>
    </source>
</evidence>
<comment type="caution">
    <text evidence="1">The sequence shown here is derived from an EMBL/GenBank/DDBJ whole genome shotgun (WGS) entry which is preliminary data.</text>
</comment>
<proteinExistence type="predicted"/>
<gene>
    <name evidence="1" type="ORF">LCGC14_1857670</name>
</gene>
<dbReference type="Pfam" id="PF05565">
    <property type="entry name" value="Sipho_Gp157"/>
    <property type="match status" value="1"/>
</dbReference>
<reference evidence="1" key="1">
    <citation type="journal article" date="2015" name="Nature">
        <title>Complex archaea that bridge the gap between prokaryotes and eukaryotes.</title>
        <authorList>
            <person name="Spang A."/>
            <person name="Saw J.H."/>
            <person name="Jorgensen S.L."/>
            <person name="Zaremba-Niedzwiedzka K."/>
            <person name="Martijn J."/>
            <person name="Lind A.E."/>
            <person name="van Eijk R."/>
            <person name="Schleper C."/>
            <person name="Guy L."/>
            <person name="Ettema T.J."/>
        </authorList>
    </citation>
    <scope>NUCLEOTIDE SEQUENCE</scope>
</reference>
<dbReference type="AlphaFoldDB" id="A0A0F9G8T6"/>
<dbReference type="EMBL" id="LAZR01018754">
    <property type="protein sequence ID" value="KKL95138.1"/>
    <property type="molecule type" value="Genomic_DNA"/>
</dbReference>